<dbReference type="SUPFAM" id="SSF103657">
    <property type="entry name" value="BAR/IMD domain-like"/>
    <property type="match status" value="1"/>
</dbReference>
<dbReference type="EMBL" id="KV453852">
    <property type="protein sequence ID" value="ODV85379.1"/>
    <property type="molecule type" value="Genomic_DNA"/>
</dbReference>
<dbReference type="Proteomes" id="UP000094801">
    <property type="component" value="Unassembled WGS sequence"/>
</dbReference>
<dbReference type="STRING" id="983967.A0A1E4T0U8"/>
<evidence type="ECO:0008006" key="3">
    <source>
        <dbReference type="Google" id="ProtNLM"/>
    </source>
</evidence>
<evidence type="ECO:0000313" key="1">
    <source>
        <dbReference type="EMBL" id="ODV85379.1"/>
    </source>
</evidence>
<evidence type="ECO:0000313" key="2">
    <source>
        <dbReference type="Proteomes" id="UP000094801"/>
    </source>
</evidence>
<protein>
    <recommendedName>
        <fullName evidence="3">F-BAR domain-containing protein</fullName>
    </recommendedName>
</protein>
<sequence>MSISTMGTGVTDTTSILNDSEISKLVQSENFLNIWIEKMREPLDDISLFLKYLTMKIHDFEKTLIETKKTYNNVDKLTNRSNSSFFLYNLRELNNQDNKTIQTETIFLNEIKSIKDNLTTMHASYTSRQMSLIDEARRSEADCTEGRKMAEKYKAMYSKQCQELVKLKTANQLTPVREEQLRSKIAYSYSEYKNYDRQAGHLMDLQANRNRPTISKKFLELFLEISEFLRCQFVLFFKIKEKYFTIIALNLFENSSLRGSSGSNDSSYRGLNSVIDLGDPRQDIYDYLKSRVNS</sequence>
<dbReference type="AlphaFoldDB" id="A0A1E4T0U8"/>
<gene>
    <name evidence="1" type="ORF">CANARDRAFT_150984</name>
</gene>
<reference evidence="2" key="1">
    <citation type="submission" date="2016-04" db="EMBL/GenBank/DDBJ databases">
        <title>Comparative genomics of biotechnologically important yeasts.</title>
        <authorList>
            <consortium name="DOE Joint Genome Institute"/>
            <person name="Riley R."/>
            <person name="Haridas S."/>
            <person name="Wolfe K.H."/>
            <person name="Lopes M.R."/>
            <person name="Hittinger C.T."/>
            <person name="Goker M."/>
            <person name="Salamov A."/>
            <person name="Wisecaver J."/>
            <person name="Long T.M."/>
            <person name="Aerts A.L."/>
            <person name="Barry K."/>
            <person name="Choi C."/>
            <person name="Clum A."/>
            <person name="Coughlan A.Y."/>
            <person name="Deshpande S."/>
            <person name="Douglass A.P."/>
            <person name="Hanson S.J."/>
            <person name="Klenk H.-P."/>
            <person name="Labutti K."/>
            <person name="Lapidus A."/>
            <person name="Lindquist E."/>
            <person name="Lipzen A."/>
            <person name="Meier-Kolthoff J.P."/>
            <person name="Ohm R.A."/>
            <person name="Otillar R.P."/>
            <person name="Pangilinan J."/>
            <person name="Peng Y."/>
            <person name="Rokas A."/>
            <person name="Rosa C.A."/>
            <person name="Scheuner C."/>
            <person name="Sibirny A.A."/>
            <person name="Slot J.C."/>
            <person name="Stielow J.B."/>
            <person name="Sun H."/>
            <person name="Kurtzman C.P."/>
            <person name="Blackwell M."/>
            <person name="Grigoriev I.V."/>
            <person name="Jeffries T.W."/>
        </authorList>
    </citation>
    <scope>NUCLEOTIDE SEQUENCE [LARGE SCALE GENOMIC DNA]</scope>
    <source>
        <strain evidence="2">NRRL YB-2248</strain>
    </source>
</reference>
<organism evidence="1 2">
    <name type="scientific">[Candida] arabinofermentans NRRL YB-2248</name>
    <dbReference type="NCBI Taxonomy" id="983967"/>
    <lineage>
        <taxon>Eukaryota</taxon>
        <taxon>Fungi</taxon>
        <taxon>Dikarya</taxon>
        <taxon>Ascomycota</taxon>
        <taxon>Saccharomycotina</taxon>
        <taxon>Pichiomycetes</taxon>
        <taxon>Pichiales</taxon>
        <taxon>Pichiaceae</taxon>
        <taxon>Ogataea</taxon>
        <taxon>Ogataea/Candida clade</taxon>
    </lineage>
</organism>
<name>A0A1E4T0U8_9ASCO</name>
<dbReference type="InterPro" id="IPR027267">
    <property type="entry name" value="AH/BAR_dom_sf"/>
</dbReference>
<keyword evidence="2" id="KW-1185">Reference proteome</keyword>
<accession>A0A1E4T0U8</accession>
<dbReference type="Gene3D" id="1.20.1270.60">
    <property type="entry name" value="Arfaptin homology (AH) domain/BAR domain"/>
    <property type="match status" value="1"/>
</dbReference>
<proteinExistence type="predicted"/>